<dbReference type="RefSeq" id="WP_138552968.1">
    <property type="nucleotide sequence ID" value="NZ_PNCH01000054.1"/>
</dbReference>
<reference evidence="2 3" key="1">
    <citation type="submission" date="2018-01" db="EMBL/GenBank/DDBJ databases">
        <authorList>
            <person name="Paulsen S."/>
            <person name="Gram L.K."/>
        </authorList>
    </citation>
    <scope>NUCLEOTIDE SEQUENCE [LARGE SCALE GENOMIC DNA]</scope>
    <source>
        <strain evidence="2 3">S2676</strain>
    </source>
</reference>
<dbReference type="AlphaFoldDB" id="A0A5S3WL90"/>
<organism evidence="2 3">
    <name type="scientific">Pseudoalteromonas rubra</name>
    <dbReference type="NCBI Taxonomy" id="43658"/>
    <lineage>
        <taxon>Bacteria</taxon>
        <taxon>Pseudomonadati</taxon>
        <taxon>Pseudomonadota</taxon>
        <taxon>Gammaproteobacteria</taxon>
        <taxon>Alteromonadales</taxon>
        <taxon>Pseudoalteromonadaceae</taxon>
        <taxon>Pseudoalteromonas</taxon>
    </lineage>
</organism>
<evidence type="ECO:0000256" key="1">
    <source>
        <dbReference type="SAM" id="Phobius"/>
    </source>
</evidence>
<reference evidence="3" key="2">
    <citation type="submission" date="2019-06" db="EMBL/GenBank/DDBJ databases">
        <title>Co-occurence of chitin degradation, pigmentation and bioactivity in marine Pseudoalteromonas.</title>
        <authorList>
            <person name="Sonnenschein E.C."/>
            <person name="Bech P.K."/>
        </authorList>
    </citation>
    <scope>NUCLEOTIDE SEQUENCE [LARGE SCALE GENOMIC DNA]</scope>
    <source>
        <strain evidence="3">S2676</strain>
    </source>
</reference>
<dbReference type="OrthoDB" id="6286196at2"/>
<comment type="caution">
    <text evidence="2">The sequence shown here is derived from an EMBL/GenBank/DDBJ whole genome shotgun (WGS) entry which is preliminary data.</text>
</comment>
<keyword evidence="1" id="KW-1133">Transmembrane helix</keyword>
<dbReference type="Proteomes" id="UP000310249">
    <property type="component" value="Unassembled WGS sequence"/>
</dbReference>
<evidence type="ECO:0000313" key="2">
    <source>
        <dbReference type="EMBL" id="TMP27632.1"/>
    </source>
</evidence>
<gene>
    <name evidence="2" type="ORF">CWB99_14360</name>
</gene>
<name>A0A5S3WL90_9GAMM</name>
<evidence type="ECO:0008006" key="4">
    <source>
        <dbReference type="Google" id="ProtNLM"/>
    </source>
</evidence>
<keyword evidence="1" id="KW-0812">Transmembrane</keyword>
<accession>A0A5S3WL90</accession>
<sequence length="267" mass="30670">MHRLYIGLLAGLCLFICTLYLYPKEQNKAENIKVAAPIIDHVQHTDLTNTIVSTTRQQPEQVQAESAEALFKQAIQIRQCRNVPRSDEAFNQWLEQALSRDEVHEIIDTMKTRYQGCLSNTNRDENYVEKLINAAQMGSDKAADTLWLLAPAEVHQALNFSTLTRDEQVAQVKAFTAQKYQVTEQVALQGGEKAALQLIRGYQYLDPDTGGQNYIQALAYSHYFLQTRQDSEVYGRVEWTRQYLEQRMTLDEITQAQQLASELQHRE</sequence>
<evidence type="ECO:0000313" key="3">
    <source>
        <dbReference type="Proteomes" id="UP000310249"/>
    </source>
</evidence>
<proteinExistence type="predicted"/>
<dbReference type="EMBL" id="PNCI01000031">
    <property type="protein sequence ID" value="TMP27632.1"/>
    <property type="molecule type" value="Genomic_DNA"/>
</dbReference>
<keyword evidence="1" id="KW-0472">Membrane</keyword>
<protein>
    <recommendedName>
        <fullName evidence="4">Sel1 repeat family protein</fullName>
    </recommendedName>
</protein>
<feature type="transmembrane region" description="Helical" evidence="1">
    <location>
        <begin position="6"/>
        <end position="23"/>
    </location>
</feature>